<dbReference type="GO" id="GO:0005886">
    <property type="term" value="C:plasma membrane"/>
    <property type="evidence" value="ECO:0007669"/>
    <property type="project" value="UniProtKB-SubCell"/>
</dbReference>
<keyword evidence="7 9" id="KW-0472">Membrane</keyword>
<dbReference type="PANTHER" id="PTHR35011">
    <property type="entry name" value="2,3-DIKETO-L-GULONATE TRAP TRANSPORTER SMALL PERMEASE PROTEIN YIAM"/>
    <property type="match status" value="1"/>
</dbReference>
<keyword evidence="4 9" id="KW-0997">Cell inner membrane</keyword>
<dbReference type="GO" id="GO:0022857">
    <property type="term" value="F:transmembrane transporter activity"/>
    <property type="evidence" value="ECO:0007669"/>
    <property type="project" value="UniProtKB-UniRule"/>
</dbReference>
<dbReference type="Proteomes" id="UP000199754">
    <property type="component" value="Plasmid pSMR1-3"/>
</dbReference>
<dbReference type="GO" id="GO:0015740">
    <property type="term" value="P:C4-dicarboxylate transport"/>
    <property type="evidence" value="ECO:0007669"/>
    <property type="project" value="TreeGrafter"/>
</dbReference>
<evidence type="ECO:0000256" key="5">
    <source>
        <dbReference type="ARBA" id="ARBA00022692"/>
    </source>
</evidence>
<feature type="region of interest" description="Disordered" evidence="10">
    <location>
        <begin position="176"/>
        <end position="195"/>
    </location>
</feature>
<evidence type="ECO:0000256" key="7">
    <source>
        <dbReference type="ARBA" id="ARBA00023136"/>
    </source>
</evidence>
<comment type="subcellular location">
    <subcellularLocation>
        <location evidence="1 9">Cell inner membrane</location>
        <topology evidence="1 9">Multi-pass membrane protein</topology>
    </subcellularLocation>
</comment>
<evidence type="ECO:0000256" key="3">
    <source>
        <dbReference type="ARBA" id="ARBA00022475"/>
    </source>
</evidence>
<feature type="transmembrane region" description="Helical" evidence="9">
    <location>
        <begin position="53"/>
        <end position="71"/>
    </location>
</feature>
<comment type="function">
    <text evidence="9">Part of the tripartite ATP-independent periplasmic (TRAP) transport system.</text>
</comment>
<evidence type="ECO:0000256" key="1">
    <source>
        <dbReference type="ARBA" id="ARBA00004429"/>
    </source>
</evidence>
<accession>A0A221K801</accession>
<geneLocation type="plasmid" evidence="12 13">
    <name>pSMR1-3</name>
</geneLocation>
<evidence type="ECO:0000256" key="10">
    <source>
        <dbReference type="SAM" id="MobiDB-lite"/>
    </source>
</evidence>
<evidence type="ECO:0000256" key="9">
    <source>
        <dbReference type="RuleBase" id="RU369079"/>
    </source>
</evidence>
<feature type="transmembrane region" description="Helical" evidence="9">
    <location>
        <begin position="20"/>
        <end position="41"/>
    </location>
</feature>
<evidence type="ECO:0000313" key="13">
    <source>
        <dbReference type="Proteomes" id="UP000199754"/>
    </source>
</evidence>
<feature type="compositionally biased region" description="Polar residues" evidence="10">
    <location>
        <begin position="176"/>
        <end position="189"/>
    </location>
</feature>
<dbReference type="EMBL" id="CP022418">
    <property type="protein sequence ID" value="ASM75128.1"/>
    <property type="molecule type" value="Genomic_DNA"/>
</dbReference>
<evidence type="ECO:0000256" key="2">
    <source>
        <dbReference type="ARBA" id="ARBA00022448"/>
    </source>
</evidence>
<feature type="domain" description="Tripartite ATP-independent periplasmic transporters DctQ component" evidence="11">
    <location>
        <begin position="29"/>
        <end position="168"/>
    </location>
</feature>
<dbReference type="Pfam" id="PF04290">
    <property type="entry name" value="DctQ"/>
    <property type="match status" value="1"/>
</dbReference>
<keyword evidence="6 9" id="KW-1133">Transmembrane helix</keyword>
<keyword evidence="5 9" id="KW-0812">Transmembrane</keyword>
<reference evidence="12 13" key="1">
    <citation type="submission" date="2017-07" db="EMBL/GenBank/DDBJ databases">
        <title>Genome Sequence of Sulfitobacter pseudonitzschiae Strain SMR1 Isolated from a culture of the Diatom Skeletonema marinoi.</title>
        <authorList>
            <person name="Topel M."/>
            <person name="Pinder M.I.M."/>
            <person name="Johansson O.N."/>
            <person name="Kourtchenko O."/>
            <person name="Godhe A."/>
            <person name="Clarke A.K."/>
        </authorList>
    </citation>
    <scope>NUCLEOTIDE SEQUENCE [LARGE SCALE GENOMIC DNA]</scope>
    <source>
        <strain evidence="12 13">SMR1</strain>
        <plasmid evidence="12 13">pSMR1-3</plasmid>
    </source>
</reference>
<dbReference type="KEGG" id="spse:SULPSESMR1_04405"/>
<sequence>MKLPSPLSRLVSAYITTLRFVAGTSMAIIVLVMIAQVWSRYVMGGSLIWAEELCRYLLMWQTFLVLGLAYSKGEFVAIDFLPSHLSARGKWVLKAICAIPIIVFLALITMYGAEYASRFSNQTIPALDFIWGSLFGHPLGLHIGYIYISVSVGCALMILHVAADVVTSFGPQMRSAHQNGLDESNNTTEIGGRQG</sequence>
<name>A0A221K801_9RHOB</name>
<organism evidence="12 13">
    <name type="scientific">Pseudosulfitobacter pseudonitzschiae</name>
    <dbReference type="NCBI Taxonomy" id="1402135"/>
    <lineage>
        <taxon>Bacteria</taxon>
        <taxon>Pseudomonadati</taxon>
        <taxon>Pseudomonadota</taxon>
        <taxon>Alphaproteobacteria</taxon>
        <taxon>Rhodobacterales</taxon>
        <taxon>Roseobacteraceae</taxon>
        <taxon>Pseudosulfitobacter</taxon>
    </lineage>
</organism>
<gene>
    <name evidence="12" type="ORF">SULPSESMR1_04405</name>
</gene>
<dbReference type="PANTHER" id="PTHR35011:SF2">
    <property type="entry name" value="2,3-DIKETO-L-GULONATE TRAP TRANSPORTER SMALL PERMEASE PROTEIN YIAM"/>
    <property type="match status" value="1"/>
</dbReference>
<comment type="subunit">
    <text evidence="9">The complex comprises the extracytoplasmic solute receptor protein and the two transmembrane proteins.</text>
</comment>
<proteinExistence type="inferred from homology"/>
<keyword evidence="13" id="KW-1185">Reference proteome</keyword>
<evidence type="ECO:0000259" key="11">
    <source>
        <dbReference type="Pfam" id="PF04290"/>
    </source>
</evidence>
<dbReference type="AlphaFoldDB" id="A0A221K801"/>
<dbReference type="InterPro" id="IPR007387">
    <property type="entry name" value="TRAP_DctQ"/>
</dbReference>
<evidence type="ECO:0000256" key="4">
    <source>
        <dbReference type="ARBA" id="ARBA00022519"/>
    </source>
</evidence>
<comment type="similarity">
    <text evidence="8 9">Belongs to the TRAP transporter small permease family.</text>
</comment>
<feature type="transmembrane region" description="Helical" evidence="9">
    <location>
        <begin position="91"/>
        <end position="111"/>
    </location>
</feature>
<protein>
    <recommendedName>
        <fullName evidence="9">TRAP transporter small permease protein</fullName>
    </recommendedName>
</protein>
<evidence type="ECO:0000313" key="12">
    <source>
        <dbReference type="EMBL" id="ASM75128.1"/>
    </source>
</evidence>
<dbReference type="InterPro" id="IPR055348">
    <property type="entry name" value="DctQ"/>
</dbReference>
<keyword evidence="3" id="KW-1003">Cell membrane</keyword>
<keyword evidence="12" id="KW-0614">Plasmid</keyword>
<keyword evidence="2 9" id="KW-0813">Transport</keyword>
<evidence type="ECO:0000256" key="8">
    <source>
        <dbReference type="ARBA" id="ARBA00038436"/>
    </source>
</evidence>
<evidence type="ECO:0000256" key="6">
    <source>
        <dbReference type="ARBA" id="ARBA00022989"/>
    </source>
</evidence>
<feature type="transmembrane region" description="Helical" evidence="9">
    <location>
        <begin position="145"/>
        <end position="166"/>
    </location>
</feature>